<dbReference type="AlphaFoldDB" id="A0A0L0GZ70"/>
<protein>
    <recommendedName>
        <fullName evidence="3">Bacteriophage protein</fullName>
    </recommendedName>
</protein>
<sequence>MSNALKKTARLSIQPRDKFTVAHPRAAISEKCVHSDQVKNAFDFAFTRYETAMKDLSKV</sequence>
<dbReference type="PATRIC" id="fig|379893.4.peg.3701"/>
<accession>A0A0L0GZ70</accession>
<reference evidence="1 2" key="1">
    <citation type="journal article" date="2015" name="Appl. Environ. Microbiol.">
        <title>The Enterobacterium Trabulsiella odontotermitis Presents Novel Adaptations Related to Its Association with Fungus-Growing Termites.</title>
        <authorList>
            <person name="Sapountzis P."/>
            <person name="Gruntjes T."/>
            <person name="Otani S."/>
            <person name="Estevez J."/>
            <person name="da Costa R.R."/>
            <person name="Plunkett G.3rd."/>
            <person name="Perna N.T."/>
            <person name="Poulsen M."/>
        </authorList>
    </citation>
    <scope>NUCLEOTIDE SEQUENCE [LARGE SCALE GENOMIC DNA]</scope>
    <source>
        <strain evidence="1 2">12</strain>
    </source>
</reference>
<evidence type="ECO:0000313" key="2">
    <source>
        <dbReference type="Proteomes" id="UP000037393"/>
    </source>
</evidence>
<name>A0A0L0GZ70_9ENTR</name>
<organism evidence="1 2">
    <name type="scientific">Trabulsiella odontotermitis</name>
    <dbReference type="NCBI Taxonomy" id="379893"/>
    <lineage>
        <taxon>Bacteria</taxon>
        <taxon>Pseudomonadati</taxon>
        <taxon>Pseudomonadota</taxon>
        <taxon>Gammaproteobacteria</taxon>
        <taxon>Enterobacterales</taxon>
        <taxon>Enterobacteriaceae</taxon>
        <taxon>Trabulsiella</taxon>
    </lineage>
</organism>
<evidence type="ECO:0000313" key="1">
    <source>
        <dbReference type="EMBL" id="KNC93763.1"/>
    </source>
</evidence>
<dbReference type="Proteomes" id="UP000037393">
    <property type="component" value="Unassembled WGS sequence"/>
</dbReference>
<dbReference type="RefSeq" id="WP_049856890.1">
    <property type="nucleotide sequence ID" value="NZ_JNGI01000043.1"/>
</dbReference>
<comment type="caution">
    <text evidence="1">The sequence shown here is derived from an EMBL/GenBank/DDBJ whole genome shotgun (WGS) entry which is preliminary data.</text>
</comment>
<dbReference type="OrthoDB" id="6459493at2"/>
<gene>
    <name evidence="1" type="ORF">GM31_18250</name>
</gene>
<keyword evidence="2" id="KW-1185">Reference proteome</keyword>
<evidence type="ECO:0008006" key="3">
    <source>
        <dbReference type="Google" id="ProtNLM"/>
    </source>
</evidence>
<dbReference type="EMBL" id="JNGI01000043">
    <property type="protein sequence ID" value="KNC93763.1"/>
    <property type="molecule type" value="Genomic_DNA"/>
</dbReference>
<proteinExistence type="predicted"/>